<name>A0ABU1JVM4_9PROT</name>
<reference evidence="2 3" key="1">
    <citation type="submission" date="2023-07" db="EMBL/GenBank/DDBJ databases">
        <title>Sorghum-associated microbial communities from plants grown in Nebraska, USA.</title>
        <authorList>
            <person name="Schachtman D."/>
        </authorList>
    </citation>
    <scope>NUCLEOTIDE SEQUENCE [LARGE SCALE GENOMIC DNA]</scope>
    <source>
        <strain evidence="2 3">584</strain>
    </source>
</reference>
<gene>
    <name evidence="2" type="ORF">E9232_005203</name>
</gene>
<feature type="chain" id="PRO_5045763370" evidence="1">
    <location>
        <begin position="22"/>
        <end position="206"/>
    </location>
</feature>
<accession>A0ABU1JVM4</accession>
<evidence type="ECO:0000256" key="1">
    <source>
        <dbReference type="SAM" id="SignalP"/>
    </source>
</evidence>
<dbReference type="InterPro" id="IPR008869">
    <property type="entry name" value="MlaC/ttg2D"/>
</dbReference>
<comment type="caution">
    <text evidence="2">The sequence shown here is derived from an EMBL/GenBank/DDBJ whole genome shotgun (WGS) entry which is preliminary data.</text>
</comment>
<proteinExistence type="predicted"/>
<evidence type="ECO:0000313" key="2">
    <source>
        <dbReference type="EMBL" id="MDR6292663.1"/>
    </source>
</evidence>
<dbReference type="Proteomes" id="UP001262410">
    <property type="component" value="Unassembled WGS sequence"/>
</dbReference>
<keyword evidence="1" id="KW-0732">Signal</keyword>
<feature type="signal peptide" evidence="1">
    <location>
        <begin position="1"/>
        <end position="21"/>
    </location>
</feature>
<dbReference type="InterPro" id="IPR042245">
    <property type="entry name" value="Tgt2/MlaC_sf"/>
</dbReference>
<dbReference type="PANTHER" id="PTHR36573:SF1">
    <property type="entry name" value="INTERMEMBRANE PHOSPHOLIPID TRANSPORT SYSTEM BINDING PROTEIN MLAC"/>
    <property type="match status" value="1"/>
</dbReference>
<keyword evidence="3" id="KW-1185">Reference proteome</keyword>
<dbReference type="RefSeq" id="WP_309798945.1">
    <property type="nucleotide sequence ID" value="NZ_JAVDPW010000009.1"/>
</dbReference>
<organism evidence="2 3">
    <name type="scientific">Inquilinus ginsengisoli</name>
    <dbReference type="NCBI Taxonomy" id="363840"/>
    <lineage>
        <taxon>Bacteria</taxon>
        <taxon>Pseudomonadati</taxon>
        <taxon>Pseudomonadota</taxon>
        <taxon>Alphaproteobacteria</taxon>
        <taxon>Rhodospirillales</taxon>
        <taxon>Rhodospirillaceae</taxon>
        <taxon>Inquilinus</taxon>
    </lineage>
</organism>
<dbReference type="Pfam" id="PF05494">
    <property type="entry name" value="MlaC"/>
    <property type="match status" value="1"/>
</dbReference>
<dbReference type="InterPro" id="IPR006311">
    <property type="entry name" value="TAT_signal"/>
</dbReference>
<dbReference type="PROSITE" id="PS51318">
    <property type="entry name" value="TAT"/>
    <property type="match status" value="1"/>
</dbReference>
<dbReference type="Gene3D" id="3.10.450.710">
    <property type="entry name" value="Tgt2/MlaC"/>
    <property type="match status" value="1"/>
</dbReference>
<evidence type="ECO:0000313" key="3">
    <source>
        <dbReference type="Proteomes" id="UP001262410"/>
    </source>
</evidence>
<dbReference type="PANTHER" id="PTHR36573">
    <property type="entry name" value="INTERMEMBRANE PHOSPHOLIPID TRANSPORT SYSTEM BINDING PROTEIN MLAC"/>
    <property type="match status" value="1"/>
</dbReference>
<protein>
    <submittedName>
        <fullName evidence="2">Phospholipid transport system substrate-binding protein</fullName>
    </submittedName>
</protein>
<sequence>MINRRTVLTAGAMMTAGLLLAGLPRLAAAQQTDPAAAFIDDMAKRAIGILQAGGAGTAQGQAEFTRILNQGFDLPTIGRFVLGRYWNSATPQQQQDYMQLFERMIIETYSRRFQNYQGETLVVKGTRPVGSSGDTLVGTEIRQKDGPPIQVDWRVRQAGGSYKVVDVIVARVSMSVTQRDEFASVIAQNGGSIDGLLQAMRQRAGG</sequence>
<dbReference type="EMBL" id="JAVDPW010000009">
    <property type="protein sequence ID" value="MDR6292663.1"/>
    <property type="molecule type" value="Genomic_DNA"/>
</dbReference>